<evidence type="ECO:0000256" key="7">
    <source>
        <dbReference type="ARBA" id="ARBA00023180"/>
    </source>
</evidence>
<dbReference type="GO" id="GO:0008158">
    <property type="term" value="F:hedgehog receptor activity"/>
    <property type="evidence" value="ECO:0007669"/>
    <property type="project" value="InterPro"/>
</dbReference>
<comment type="subcellular location">
    <subcellularLocation>
        <location evidence="1">Membrane</location>
        <topology evidence="1">Multi-pass membrane protein</topology>
    </subcellularLocation>
</comment>
<feature type="domain" description="SSD" evidence="9">
    <location>
        <begin position="301"/>
        <end position="460"/>
    </location>
</feature>
<keyword evidence="11" id="KW-1185">Reference proteome</keyword>
<keyword evidence="5 8" id="KW-0472">Membrane</keyword>
<evidence type="ECO:0000256" key="2">
    <source>
        <dbReference type="ARBA" id="ARBA00005585"/>
    </source>
</evidence>
<dbReference type="NCBIfam" id="TIGR00918">
    <property type="entry name" value="2A060602"/>
    <property type="match status" value="1"/>
</dbReference>
<organism evidence="10 11">
    <name type="scientific">Lottia gigantea</name>
    <name type="common">Giant owl limpet</name>
    <dbReference type="NCBI Taxonomy" id="225164"/>
    <lineage>
        <taxon>Eukaryota</taxon>
        <taxon>Metazoa</taxon>
        <taxon>Spiralia</taxon>
        <taxon>Lophotrochozoa</taxon>
        <taxon>Mollusca</taxon>
        <taxon>Gastropoda</taxon>
        <taxon>Patellogastropoda</taxon>
        <taxon>Lottioidea</taxon>
        <taxon>Lottiidae</taxon>
        <taxon>Lottia</taxon>
    </lineage>
</organism>
<feature type="transmembrane region" description="Helical" evidence="8">
    <location>
        <begin position="408"/>
        <end position="429"/>
    </location>
</feature>
<sequence length="1064" mass="119515">GGRLEKELEYTRKTIGEGSGNSNELVIQTPKKGTNILTKESLLLHLEAVKKATEISVKVDGHTWKFSDLCHAANFQVLEYDILDIMLEKILPCIIVTPLDCFWEGSKLLGAFNMPNELTWKNLNPKKLIDDLPKTFRVDVMTELFERAGISSAYQELECLDPRDPECPKTAKNYYTKQSPDIGAELTNGCHGFAKRFMHWDEDMIVGGVRKNKTGHIVHAEALQSIVQLMGEKSLYEYYLDQSKVQSIRWSRAKAKEILETWQRNFSLIINQFGNDTMQDNVYAFSYTSLLDIIRDFSSISVVRVVMGYVLMFLYALISLLKWNDAVNSQSGIGMAGVLLVSLSVAAGLGICSVINIKFNASTTQIIPFLALGLGVDDMFLLAHTYAEHAKDIPYSEQTGECLKRTGVTVLLTSLSNMLAFFTAAIIPIPALRAFSLQAAILVIFNMGSVLLIFPAIVSLDLVRRGDKRLDVFCCFQSFGTTEVFELQPQIRHEIDSDVEQGPPPCYSPPPSYSSTIMHDTVTRSSPDGTHAITELAPNEGNFVSRNPNLPPVIMDISGCSSTTSSRQCLTPDDGVTCKEKCVQAQRECLTWSLTCLATNYYGPFLQKTPVKVFVMVFFFLFFIIGIWGTAQVKDGLDLTDIVPRDTQQFRFLEAQSNYFGFYNMYAVTQGNFDYAKNQKMLNQYHAEFNSVKQIIKRQDGSLPTFWLDIFRQWLLELQRAFDVDVHNGCISKEKWYNNATDEGVLAYKLLVQTGDIDEPNNKEQIFKIRLVDKEGIIYPPAFYNYLTAWAANDVIAYTSTMANFKPEPQSWLDDPNDDNLIIPKSQPFIYTQIPFYLTNLSTTEEIISLINEIRSICDKYSEKGLPNYPSGVPFTFWEQYIDLRFYMMWAIICVLVVTFLVITITLMNPWLAFIVVVTLSSILIELFGFMGMVGIKLSAVPAVILIMAVGIGIEFTLHIAVGFITGIGNRNRRMMMSLQHTFAPVVHGAISTLLGIIMLVGAEFDFIVKYFFNVLSALIVIGLLNGLILLPVLLSVFGPNGEIIPKENPNRIATPSPEPSPRV</sequence>
<comment type="similarity">
    <text evidence="2">Belongs to the patched family.</text>
</comment>
<feature type="transmembrane region" description="Helical" evidence="8">
    <location>
        <begin position="333"/>
        <end position="359"/>
    </location>
</feature>
<dbReference type="InterPro" id="IPR004766">
    <property type="entry name" value="TM_rcpt_patched"/>
</dbReference>
<dbReference type="GO" id="GO:0005119">
    <property type="term" value="F:smoothened binding"/>
    <property type="evidence" value="ECO:0007669"/>
    <property type="project" value="TreeGrafter"/>
</dbReference>
<dbReference type="GeneID" id="20252016"/>
<feature type="non-terminal residue" evidence="10">
    <location>
        <position position="1"/>
    </location>
</feature>
<dbReference type="PANTHER" id="PTHR46022">
    <property type="entry name" value="PROTEIN PATCHED"/>
    <property type="match status" value="1"/>
</dbReference>
<feature type="transmembrane region" description="Helical" evidence="8">
    <location>
        <begin position="886"/>
        <end position="905"/>
    </location>
</feature>
<feature type="transmembrane region" description="Helical" evidence="8">
    <location>
        <begin position="986"/>
        <end position="1005"/>
    </location>
</feature>
<feature type="transmembrane region" description="Helical" evidence="8">
    <location>
        <begin position="365"/>
        <end position="387"/>
    </location>
</feature>
<dbReference type="EMBL" id="KB202094">
    <property type="protein sequence ID" value="ESO92335.1"/>
    <property type="molecule type" value="Genomic_DNA"/>
</dbReference>
<evidence type="ECO:0000256" key="8">
    <source>
        <dbReference type="SAM" id="Phobius"/>
    </source>
</evidence>
<evidence type="ECO:0000313" key="11">
    <source>
        <dbReference type="Proteomes" id="UP000030746"/>
    </source>
</evidence>
<dbReference type="Gene3D" id="1.20.1640.10">
    <property type="entry name" value="Multidrug efflux transporter AcrB transmembrane domain"/>
    <property type="match status" value="2"/>
</dbReference>
<evidence type="ECO:0000256" key="3">
    <source>
        <dbReference type="ARBA" id="ARBA00022692"/>
    </source>
</evidence>
<dbReference type="AlphaFoldDB" id="V4AB97"/>
<feature type="transmembrane region" description="Helical" evidence="8">
    <location>
        <begin position="435"/>
        <end position="460"/>
    </location>
</feature>
<dbReference type="PANTHER" id="PTHR46022:SF1">
    <property type="entry name" value="PROTEIN PATCHED"/>
    <property type="match status" value="1"/>
</dbReference>
<name>V4AB97_LOTGI</name>
<accession>V4AB97</accession>
<reference evidence="10 11" key="1">
    <citation type="journal article" date="2013" name="Nature">
        <title>Insights into bilaterian evolution from three spiralian genomes.</title>
        <authorList>
            <person name="Simakov O."/>
            <person name="Marletaz F."/>
            <person name="Cho S.J."/>
            <person name="Edsinger-Gonzales E."/>
            <person name="Havlak P."/>
            <person name="Hellsten U."/>
            <person name="Kuo D.H."/>
            <person name="Larsson T."/>
            <person name="Lv J."/>
            <person name="Arendt D."/>
            <person name="Savage R."/>
            <person name="Osoegawa K."/>
            <person name="de Jong P."/>
            <person name="Grimwood J."/>
            <person name="Chapman J.A."/>
            <person name="Shapiro H."/>
            <person name="Aerts A."/>
            <person name="Otillar R.P."/>
            <person name="Terry A.Y."/>
            <person name="Boore J.L."/>
            <person name="Grigoriev I.V."/>
            <person name="Lindberg D.R."/>
            <person name="Seaver E.C."/>
            <person name="Weisblat D.A."/>
            <person name="Putnam N.H."/>
            <person name="Rokhsar D.S."/>
        </authorList>
    </citation>
    <scope>NUCLEOTIDE SEQUENCE [LARGE SCALE GENOMIC DNA]</scope>
</reference>
<dbReference type="GO" id="GO:0005886">
    <property type="term" value="C:plasma membrane"/>
    <property type="evidence" value="ECO:0007669"/>
    <property type="project" value="TreeGrafter"/>
</dbReference>
<dbReference type="OMA" id="HLYDTEW"/>
<dbReference type="InterPro" id="IPR053958">
    <property type="entry name" value="HMGCR/SNAP/NPC1-like_SSD"/>
</dbReference>
<dbReference type="RefSeq" id="XP_009056856.1">
    <property type="nucleotide sequence ID" value="XM_009058608.1"/>
</dbReference>
<dbReference type="SUPFAM" id="SSF82866">
    <property type="entry name" value="Multidrug efflux transporter AcrB transmembrane domain"/>
    <property type="match status" value="2"/>
</dbReference>
<evidence type="ECO:0000313" key="10">
    <source>
        <dbReference type="EMBL" id="ESO92335.1"/>
    </source>
</evidence>
<dbReference type="GO" id="GO:0097108">
    <property type="term" value="F:hedgehog family protein binding"/>
    <property type="evidence" value="ECO:0007669"/>
    <property type="project" value="TreeGrafter"/>
</dbReference>
<dbReference type="OrthoDB" id="5873834at2759"/>
<dbReference type="GO" id="GO:0045879">
    <property type="term" value="P:negative regulation of smoothened signaling pathway"/>
    <property type="evidence" value="ECO:0007669"/>
    <property type="project" value="TreeGrafter"/>
</dbReference>
<feature type="transmembrane region" description="Helical" evidence="8">
    <location>
        <begin position="302"/>
        <end position="321"/>
    </location>
</feature>
<dbReference type="InterPro" id="IPR000731">
    <property type="entry name" value="SSD"/>
</dbReference>
<dbReference type="STRING" id="225164.V4AB97"/>
<dbReference type="CTD" id="20252016"/>
<proteinExistence type="inferred from homology"/>
<gene>
    <name evidence="10" type="ORF">LOTGIDRAFT_71238</name>
</gene>
<evidence type="ECO:0000256" key="1">
    <source>
        <dbReference type="ARBA" id="ARBA00004141"/>
    </source>
</evidence>
<feature type="transmembrane region" description="Helical" evidence="8">
    <location>
        <begin position="613"/>
        <end position="631"/>
    </location>
</feature>
<keyword evidence="4 8" id="KW-1133">Transmembrane helix</keyword>
<keyword evidence="7" id="KW-0325">Glycoprotein</keyword>
<keyword evidence="6" id="KW-0675">Receptor</keyword>
<dbReference type="KEGG" id="lgi:LOTGIDRAFT_71238"/>
<dbReference type="FunFam" id="1.20.1640.10:FF:000048">
    <property type="entry name" value="protein patched homolog 1 isoform X2"/>
    <property type="match status" value="1"/>
</dbReference>
<evidence type="ECO:0000256" key="5">
    <source>
        <dbReference type="ARBA" id="ARBA00023136"/>
    </source>
</evidence>
<evidence type="ECO:0000256" key="6">
    <source>
        <dbReference type="ARBA" id="ARBA00023170"/>
    </source>
</evidence>
<feature type="transmembrane region" description="Helical" evidence="8">
    <location>
        <begin position="940"/>
        <end position="965"/>
    </location>
</feature>
<evidence type="ECO:0000259" key="9">
    <source>
        <dbReference type="PROSITE" id="PS50156"/>
    </source>
</evidence>
<dbReference type="Pfam" id="PF12349">
    <property type="entry name" value="Sterol-sensing"/>
    <property type="match status" value="1"/>
</dbReference>
<dbReference type="HOGENOM" id="CLU_002506_1_0_1"/>
<keyword evidence="3 8" id="KW-0812">Transmembrane</keyword>
<feature type="transmembrane region" description="Helical" evidence="8">
    <location>
        <begin position="1011"/>
        <end position="1038"/>
    </location>
</feature>
<feature type="transmembrane region" description="Helical" evidence="8">
    <location>
        <begin position="912"/>
        <end position="934"/>
    </location>
</feature>
<evidence type="ECO:0000256" key="4">
    <source>
        <dbReference type="ARBA" id="ARBA00022989"/>
    </source>
</evidence>
<dbReference type="PROSITE" id="PS50156">
    <property type="entry name" value="SSD"/>
    <property type="match status" value="1"/>
</dbReference>
<dbReference type="Proteomes" id="UP000030746">
    <property type="component" value="Unassembled WGS sequence"/>
</dbReference>
<protein>
    <recommendedName>
        <fullName evidence="9">SSD domain-containing protein</fullName>
    </recommendedName>
</protein>
<feature type="non-terminal residue" evidence="10">
    <location>
        <position position="1064"/>
    </location>
</feature>